<dbReference type="RefSeq" id="WP_157343006.1">
    <property type="nucleotide sequence ID" value="NZ_WSEK01000004.1"/>
</dbReference>
<accession>A0A6L6XTM9</accession>
<name>A0A6L6XTM9_9ACTN</name>
<evidence type="ECO:0000256" key="2">
    <source>
        <dbReference type="SAM" id="Phobius"/>
    </source>
</evidence>
<organism evidence="3 4">
    <name type="scientific">Nocardioides agri</name>
    <dbReference type="NCBI Taxonomy" id="2682843"/>
    <lineage>
        <taxon>Bacteria</taxon>
        <taxon>Bacillati</taxon>
        <taxon>Actinomycetota</taxon>
        <taxon>Actinomycetes</taxon>
        <taxon>Propionibacteriales</taxon>
        <taxon>Nocardioidaceae</taxon>
        <taxon>Nocardioides</taxon>
    </lineage>
</organism>
<keyword evidence="2" id="KW-1133">Transmembrane helix</keyword>
<dbReference type="AlphaFoldDB" id="A0A6L6XTM9"/>
<protein>
    <submittedName>
        <fullName evidence="3">Uncharacterized protein</fullName>
    </submittedName>
</protein>
<comment type="caution">
    <text evidence="3">The sequence shown here is derived from an EMBL/GenBank/DDBJ whole genome shotgun (WGS) entry which is preliminary data.</text>
</comment>
<reference evidence="3 4" key="1">
    <citation type="submission" date="2019-12" db="EMBL/GenBank/DDBJ databases">
        <authorList>
            <person name="Huq M.A."/>
        </authorList>
    </citation>
    <scope>NUCLEOTIDE SEQUENCE [LARGE SCALE GENOMIC DNA]</scope>
    <source>
        <strain evidence="3 4">MAH-18</strain>
    </source>
</reference>
<dbReference type="EMBL" id="WSEK01000004">
    <property type="protein sequence ID" value="MVQ50132.1"/>
    <property type="molecule type" value="Genomic_DNA"/>
</dbReference>
<gene>
    <name evidence="3" type="ORF">GON03_13155</name>
</gene>
<sequence>MTDDDDDLRGRPDGHRYEAPESDDSRVSKEWVYAVLGILVLGLMALIATGKVQIFPGG</sequence>
<evidence type="ECO:0000256" key="1">
    <source>
        <dbReference type="SAM" id="MobiDB-lite"/>
    </source>
</evidence>
<keyword evidence="2" id="KW-0472">Membrane</keyword>
<proteinExistence type="predicted"/>
<dbReference type="Proteomes" id="UP000473525">
    <property type="component" value="Unassembled WGS sequence"/>
</dbReference>
<feature type="region of interest" description="Disordered" evidence="1">
    <location>
        <begin position="1"/>
        <end position="26"/>
    </location>
</feature>
<keyword evidence="4" id="KW-1185">Reference proteome</keyword>
<evidence type="ECO:0000313" key="4">
    <source>
        <dbReference type="Proteomes" id="UP000473525"/>
    </source>
</evidence>
<feature type="transmembrane region" description="Helical" evidence="2">
    <location>
        <begin position="31"/>
        <end position="49"/>
    </location>
</feature>
<feature type="compositionally biased region" description="Basic and acidic residues" evidence="1">
    <location>
        <begin position="8"/>
        <end position="26"/>
    </location>
</feature>
<keyword evidence="2" id="KW-0812">Transmembrane</keyword>
<evidence type="ECO:0000313" key="3">
    <source>
        <dbReference type="EMBL" id="MVQ50132.1"/>
    </source>
</evidence>